<organism evidence="1 2">
    <name type="scientific">Caulifigura coniformis</name>
    <dbReference type="NCBI Taxonomy" id="2527983"/>
    <lineage>
        <taxon>Bacteria</taxon>
        <taxon>Pseudomonadati</taxon>
        <taxon>Planctomycetota</taxon>
        <taxon>Planctomycetia</taxon>
        <taxon>Planctomycetales</taxon>
        <taxon>Planctomycetaceae</taxon>
        <taxon>Caulifigura</taxon>
    </lineage>
</organism>
<keyword evidence="2" id="KW-1185">Reference proteome</keyword>
<sequence length="69" mass="7736">MFNIGSIVTFKGIENSPQMVVTLFNTRDRVVDCIWFNTAGELQRAQFPAQFLRQLAEGTDSAAEMPAVR</sequence>
<evidence type="ECO:0008006" key="3">
    <source>
        <dbReference type="Google" id="ProtNLM"/>
    </source>
</evidence>
<dbReference type="OrthoDB" id="9901180at2"/>
<dbReference type="RefSeq" id="WP_145032296.1">
    <property type="nucleotide sequence ID" value="NZ_CP036271.1"/>
</dbReference>
<proteinExistence type="predicted"/>
<accession>A0A517SIC4</accession>
<dbReference type="InParanoid" id="A0A517SIC4"/>
<name>A0A517SIC4_9PLAN</name>
<evidence type="ECO:0000313" key="1">
    <source>
        <dbReference type="EMBL" id="QDT55862.1"/>
    </source>
</evidence>
<dbReference type="Proteomes" id="UP000315700">
    <property type="component" value="Chromosome"/>
</dbReference>
<gene>
    <name evidence="1" type="ORF">Pan44_39100</name>
</gene>
<protein>
    <recommendedName>
        <fullName evidence="3">DUF2158 domain-containing protein</fullName>
    </recommendedName>
</protein>
<dbReference type="KEGG" id="ccos:Pan44_39100"/>
<dbReference type="AlphaFoldDB" id="A0A517SIC4"/>
<evidence type="ECO:0000313" key="2">
    <source>
        <dbReference type="Proteomes" id="UP000315700"/>
    </source>
</evidence>
<dbReference type="EMBL" id="CP036271">
    <property type="protein sequence ID" value="QDT55862.1"/>
    <property type="molecule type" value="Genomic_DNA"/>
</dbReference>
<reference evidence="1 2" key="1">
    <citation type="submission" date="2019-02" db="EMBL/GenBank/DDBJ databases">
        <title>Deep-cultivation of Planctomycetes and their phenomic and genomic characterization uncovers novel biology.</title>
        <authorList>
            <person name="Wiegand S."/>
            <person name="Jogler M."/>
            <person name="Boedeker C."/>
            <person name="Pinto D."/>
            <person name="Vollmers J."/>
            <person name="Rivas-Marin E."/>
            <person name="Kohn T."/>
            <person name="Peeters S.H."/>
            <person name="Heuer A."/>
            <person name="Rast P."/>
            <person name="Oberbeckmann S."/>
            <person name="Bunk B."/>
            <person name="Jeske O."/>
            <person name="Meyerdierks A."/>
            <person name="Storesund J.E."/>
            <person name="Kallscheuer N."/>
            <person name="Luecker S."/>
            <person name="Lage O.M."/>
            <person name="Pohl T."/>
            <person name="Merkel B.J."/>
            <person name="Hornburger P."/>
            <person name="Mueller R.-W."/>
            <person name="Bruemmer F."/>
            <person name="Labrenz M."/>
            <person name="Spormann A.M."/>
            <person name="Op den Camp H."/>
            <person name="Overmann J."/>
            <person name="Amann R."/>
            <person name="Jetten M.S.M."/>
            <person name="Mascher T."/>
            <person name="Medema M.H."/>
            <person name="Devos D.P."/>
            <person name="Kaster A.-K."/>
            <person name="Ovreas L."/>
            <person name="Rohde M."/>
            <person name="Galperin M.Y."/>
            <person name="Jogler C."/>
        </authorList>
    </citation>
    <scope>NUCLEOTIDE SEQUENCE [LARGE SCALE GENOMIC DNA]</scope>
    <source>
        <strain evidence="1 2">Pan44</strain>
    </source>
</reference>